<dbReference type="Proteomes" id="UP001164935">
    <property type="component" value="Chromosome"/>
</dbReference>
<dbReference type="NCBIfam" id="TIGR03661">
    <property type="entry name" value="T1SS_VCA0849"/>
    <property type="match status" value="1"/>
</dbReference>
<dbReference type="InterPro" id="IPR001343">
    <property type="entry name" value="Hemolysn_Ca-bd"/>
</dbReference>
<dbReference type="InterPro" id="IPR018511">
    <property type="entry name" value="Hemolysin-typ_Ca-bd_CS"/>
</dbReference>
<dbReference type="KEGG" id="hqn:M0220_13010"/>
<dbReference type="PRINTS" id="PR00313">
    <property type="entry name" value="CABNDNGRPT"/>
</dbReference>
<dbReference type="GO" id="GO:0005509">
    <property type="term" value="F:calcium ion binding"/>
    <property type="evidence" value="ECO:0007669"/>
    <property type="project" value="InterPro"/>
</dbReference>
<dbReference type="CDD" id="cd00198">
    <property type="entry name" value="vWFA"/>
    <property type="match status" value="1"/>
</dbReference>
<dbReference type="Pfam" id="PF00353">
    <property type="entry name" value="HemolysinCabind"/>
    <property type="match status" value="3"/>
</dbReference>
<dbReference type="SUPFAM" id="SSF51120">
    <property type="entry name" value="beta-Roll"/>
    <property type="match status" value="1"/>
</dbReference>
<evidence type="ECO:0000256" key="1">
    <source>
        <dbReference type="ARBA" id="ARBA00022837"/>
    </source>
</evidence>
<dbReference type="SMART" id="SM00327">
    <property type="entry name" value="VWA"/>
    <property type="match status" value="1"/>
</dbReference>
<dbReference type="EMBL" id="CP096973">
    <property type="protein sequence ID" value="UYO73791.1"/>
    <property type="molecule type" value="Genomic_DNA"/>
</dbReference>
<gene>
    <name evidence="3" type="ORF">M0220_13010</name>
</gene>
<dbReference type="SUPFAM" id="SSF141072">
    <property type="entry name" value="CalX-like"/>
    <property type="match status" value="1"/>
</dbReference>
<proteinExistence type="predicted"/>
<dbReference type="Pfam" id="PF20579">
    <property type="entry name" value="LapA"/>
    <property type="match status" value="16"/>
</dbReference>
<reference evidence="3" key="1">
    <citation type="submission" date="2022-05" db="EMBL/GenBank/DDBJ databases">
        <title>Complete sequence of a novel PHA-producing Halomonas strain.</title>
        <authorList>
            <person name="Zheng Z."/>
        </authorList>
    </citation>
    <scope>NUCLEOTIDE SEQUENCE</scope>
    <source>
        <strain evidence="3">ZZQ-149</strain>
    </source>
</reference>
<dbReference type="InterPro" id="IPR002035">
    <property type="entry name" value="VWF_A"/>
</dbReference>
<sequence length="2716" mass="286101">MAANELTGSTNFTFNDPDVFLDDNVISAPTNFSGSDNSGYEDLVLVNNATSHEVDDTIDTVNATLTSSLAAGGNEDGATVTYTVTLDNAPTTEETFTFDVNGEQQTITVAANELTGSTNFTFNDPDVFLDDNVISAPTNFSGSDNSGYEDLVLVNNATSHEVDDTIDTVNATLTSSLAAGGNEDGATVTYTVTLDNAPTTEETFTFDVNGEQQTITVAANELTGSTNFTFNDPDVFLDDNVISAPTNFSGSDNSGYEDLVLVNNATSHEVDDTIDTVNATLTSSLAAGGNEDGATVTYTVTLDNAPTTEETFTFDVNGEQQTITVAANELTGSTNFTFNDPDVFLDDNVISAPTNFSGSDNSGYEDLVLVNNATSHEVDDTIDTVNATLTSSLAAGGNEDGATVTYTVTLDNAPTTEETFTFDVNGEQQTITVAANELTGSTNFTFNDPDVFLDDNVISAPTNFSGSDNSGYEDLVLVNNATSHEVDDTIDTVNATLTSSLAAGGNEDGATVTYTVTLDNAPTTEETFTFDVNGEQQTITVAANELTGSTNFTFNDPDVFLDDNVISAPTNFSGSDNSGYEDLVLVNNATSHEVDDTIDTVNATLTSSLAAGGNEDGATVTYTVTLDNAPTTEETFTFDVNGEQQTITVAANELTGSTNFTFNDPDVFLDDNVISAPTNFSGSDNSGYEDLVLVNNATSHEVDDTIDTVNATLTSSLVAGGNEDGATVTYTVTLDNAPTTEETFTFDVNGEQQTITVAANELTGSTNFTFNDPDVFLDDNVISAPTNFSGSDNSGYEDLVLVNNATSHEVDDTIDTVNATLTSSLAAGGNEDGATVTYTVTLDNAPTTEETFTFDVNGEQQTITVAANELTGSTNFTFNDPDVFLDDNVISAPTNFSGSDNSGYEDLVLVNNATSHEVDDTIDTVNATLTSSLAAGGNEDGATVTYTVTLDNAPTTEETFTFDVNGEQQTITVAANELTGSTNFTFNDPDVFLDDNVISAPTNFSGSDNSGYEDLVLVNNATSHEVDDTIDTVNATLTSSLAAGGNEDGATVTYTVTLDNAPTTEETFTFDVNGEQQTITVAANELTGSTNFTFNDPDVFLDDNVISAPTNFSGSDNSGYEDLVLVNNATSHEVDDTIDTVNATLTSSLAAGGNEDGATVTYTVTLDNAPTTEETFTFDVNGEQQTITVAANELTGSTNFTFNDPDVFLDDNVISAPTNFSGSDNSGYEDLVLVNNATSHEVDDTIDTVNATLTSSLAAGGNEDGATVTYTVTLDNAPTTEETFTFDVNGEQQTITVAANELTGSTNFTFNDPDVFLDDNVISAPTNFSGSDNSGYEDLVLVNNATSHEVDDTIDTVNATLTSSLAAGGNEDGATVTYTVTLDNAPTTEETFTFDVNGEQQTITVAANELTGSTNFTFNDPDVFLDDNVISAPTNFSGSDNSGYEDLVLVNNATSHEVDDTIDTVNATLTSSLVAGGNEDGATVTYTVTLDNAPTTEETFTFDVNGEQQTITVAANELTGSTNFTFNDPDVFLDDNVISAPTNFSGSDNSGYEDLVLVNNATSHEVDDTIDTVNATLTSSLAAGGNEDGATVTYTVTLDNAPTTEETFTFDVNGEQQTITVAANELTGSTNFTFNDPDVFLDDNVISAPTNFSGSDNSGYEDLVLVNNATSHEVDDTIDTTTLTLNDVTVKEGAGTATINGTLSNPSGQEFTVTLSNGATITFAEGDTEGTSTPFDIQGDDVYIDPESYEVSITDIGDNNFEDLDASSTATVKITDTIDTTTVSINATVTKTSVINVGNVDNTDSFTVTAYKADGELGTLTKVINTNHDGFGVAGRTSGGAAETELGYVTGVGSEAIVVDFNNEVKSFDVQFAWRNNNEKAKVEFFDEDGNSVGSAVVSGGGTSTDALVTYYDAAGNFTKSERAPGGSDRVDNSYTFKPGSEETFSRAEFTAVGFDDDYLVHSIAYKEVMNGEATSINGPSDVTFDIETSNRPDPSQYTFTGDDFPTAIVLIDGQEHVVKLDVNGKGSVSITTDGDTDLTAEVIEVNGNFENVDVPTSLTLYEGGLETGNNGDNTVEGGQGDDIIVADEGGADVNVQPGKNYNVALIVDTSGSMQYDLNGQGSVNNNPDGINDSVYSASRMKLVKDSLLQLAEQLKNHDGDINVSLIAFESNIELKANIQNLTEQNIDELLAAIGRTKTEGLQGLGGTNYEGAFIEASNWFALQPGESDGYKNLTYFLTDGDPTFSNSGNNGAGNVTDEKDMRDAIEAFVPLSGVSSVHAIGIGDGVTVNNLKYFDNTDKVSLVKAPYGIPEEVLADFSNNGGWNNANSWSTPSSGGTLSREGSSNRYMEISDTSVNNVAYTVATPQFDVGTGEYAGISFSYIMRDYFDSAAWKLQKLDGNSWTDVEGQGGELGFSYNWRSAASSALEQGEYRIVYSVNNATTYGDATLYIDDIKLTPYVPQGEVNIVNSADELNAALVSGSTNTELAELGDDVVNGGDGNDIIFGDAINTDALDWEGRELPAGSGIAALREYLKVTNGGEAPTEQQLYDYIKASHAEFNVESDTRGGSDELYGGKGNDIVYGQGGDDLLVGGEGNDLLFGGLGADTFKWELNDQGTSDSPAIDTVMDFNSGEGDKLDIGELLDYENGDSLDAYIVAEEDSGDTVLYVNSEGGLAGDKENADQVIRLEGKSFSDFGGGGSQDVILHMIQNGKLDIE</sequence>
<evidence type="ECO:0000259" key="2">
    <source>
        <dbReference type="PROSITE" id="PS50234"/>
    </source>
</evidence>
<dbReference type="InterPro" id="IPR046779">
    <property type="entry name" value="LapA_adhesin_dom"/>
</dbReference>
<evidence type="ECO:0000313" key="3">
    <source>
        <dbReference type="EMBL" id="UYO73791.1"/>
    </source>
</evidence>
<dbReference type="PROSITE" id="PS50234">
    <property type="entry name" value="VWFA"/>
    <property type="match status" value="1"/>
</dbReference>
<feature type="domain" description="VWFA" evidence="2">
    <location>
        <begin position="2103"/>
        <end position="2293"/>
    </location>
</feature>
<dbReference type="Gene3D" id="3.40.50.410">
    <property type="entry name" value="von Willebrand factor, type A domain"/>
    <property type="match status" value="1"/>
</dbReference>
<evidence type="ECO:0000313" key="4">
    <source>
        <dbReference type="Proteomes" id="UP001164935"/>
    </source>
</evidence>
<dbReference type="InterPro" id="IPR011049">
    <property type="entry name" value="Serralysin-like_metalloprot_C"/>
</dbReference>
<organism evidence="3 4">
    <name type="scientific">Halomonas qinghailakensis</name>
    <dbReference type="NCBI Taxonomy" id="2937790"/>
    <lineage>
        <taxon>Bacteria</taxon>
        <taxon>Pseudomonadati</taxon>
        <taxon>Pseudomonadota</taxon>
        <taxon>Gammaproteobacteria</taxon>
        <taxon>Oceanospirillales</taxon>
        <taxon>Halomonadaceae</taxon>
        <taxon>Halomonas</taxon>
    </lineage>
</organism>
<dbReference type="PROSITE" id="PS00330">
    <property type="entry name" value="HEMOLYSIN_CALCIUM"/>
    <property type="match status" value="1"/>
</dbReference>
<keyword evidence="4" id="KW-1185">Reference proteome</keyword>
<name>A0AA46YNA4_9GAMM</name>
<keyword evidence="1" id="KW-0106">Calcium</keyword>
<dbReference type="InterPro" id="IPR019960">
    <property type="entry name" value="T1SS_VCA0849"/>
</dbReference>
<dbReference type="InterPro" id="IPR036465">
    <property type="entry name" value="vWFA_dom_sf"/>
</dbReference>
<dbReference type="SUPFAM" id="SSF53300">
    <property type="entry name" value="vWA-like"/>
    <property type="match status" value="1"/>
</dbReference>
<dbReference type="InterPro" id="IPR038081">
    <property type="entry name" value="CalX-like_sf"/>
</dbReference>
<accession>A0AA46YNA4</accession>
<dbReference type="Pfam" id="PF13519">
    <property type="entry name" value="VWA_2"/>
    <property type="match status" value="1"/>
</dbReference>
<dbReference type="RefSeq" id="WP_264017847.1">
    <property type="nucleotide sequence ID" value="NZ_CP096973.1"/>
</dbReference>
<protein>
    <submittedName>
        <fullName evidence="3">Type I secretion C-terminal target domain-containing protein</fullName>
    </submittedName>
</protein>